<keyword evidence="3" id="KW-1133">Transmembrane helix</keyword>
<dbReference type="RefSeq" id="WP_146951207.1">
    <property type="nucleotide sequence ID" value="NZ_BAABBJ010000005.1"/>
</dbReference>
<protein>
    <recommendedName>
        <fullName evidence="4">DUF4349 domain-containing protein</fullName>
    </recommendedName>
</protein>
<feature type="compositionally biased region" description="Low complexity" evidence="2">
    <location>
        <begin position="12"/>
        <end position="25"/>
    </location>
</feature>
<keyword evidence="3" id="KW-0812">Transmembrane</keyword>
<feature type="region of interest" description="Disordered" evidence="2">
    <location>
        <begin position="1"/>
        <end position="43"/>
    </location>
</feature>
<dbReference type="AlphaFoldDB" id="A0A512P885"/>
<dbReference type="Pfam" id="PF14257">
    <property type="entry name" value="DUF4349"/>
    <property type="match status" value="1"/>
</dbReference>
<feature type="domain" description="DUF4349" evidence="4">
    <location>
        <begin position="111"/>
        <end position="320"/>
    </location>
</feature>
<evidence type="ECO:0000259" key="4">
    <source>
        <dbReference type="Pfam" id="PF14257"/>
    </source>
</evidence>
<name>A0A512P885_9CELL</name>
<evidence type="ECO:0000256" key="3">
    <source>
        <dbReference type="SAM" id="Phobius"/>
    </source>
</evidence>
<reference evidence="5 6" key="1">
    <citation type="submission" date="2019-07" db="EMBL/GenBank/DDBJ databases">
        <title>Whole genome shotgun sequence of Cellulomonas soli NBRC 109434.</title>
        <authorList>
            <person name="Hosoyama A."/>
            <person name="Uohara A."/>
            <person name="Ohji S."/>
            <person name="Ichikawa N."/>
        </authorList>
    </citation>
    <scope>NUCLEOTIDE SEQUENCE [LARGE SCALE GENOMIC DNA]</scope>
    <source>
        <strain evidence="5 6">NBRC 109434</strain>
    </source>
</reference>
<feature type="region of interest" description="Disordered" evidence="2">
    <location>
        <begin position="333"/>
        <end position="355"/>
    </location>
</feature>
<dbReference type="OrthoDB" id="186919at2"/>
<feature type="compositionally biased region" description="Low complexity" evidence="2">
    <location>
        <begin position="343"/>
        <end position="355"/>
    </location>
</feature>
<organism evidence="5 6">
    <name type="scientific">Cellulomonas soli</name>
    <dbReference type="NCBI Taxonomy" id="931535"/>
    <lineage>
        <taxon>Bacteria</taxon>
        <taxon>Bacillati</taxon>
        <taxon>Actinomycetota</taxon>
        <taxon>Actinomycetes</taxon>
        <taxon>Micrococcales</taxon>
        <taxon>Cellulomonadaceae</taxon>
        <taxon>Cellulomonas</taxon>
    </lineage>
</organism>
<dbReference type="Proteomes" id="UP000321798">
    <property type="component" value="Unassembled WGS sequence"/>
</dbReference>
<gene>
    <name evidence="5" type="ORF">CSO01_01330</name>
</gene>
<proteinExistence type="predicted"/>
<feature type="coiled-coil region" evidence="1">
    <location>
        <begin position="198"/>
        <end position="255"/>
    </location>
</feature>
<sequence>MVANTAGAPRDISTSHTSTSEISTSEIRRGAHPASASPGTARSRVRQRWAGIVALLVVTGTLAACSASGGDASTDSGAVPGVAGAEAVGAADSAGSDVAAGDEAAVAATDRQVVQTGTVWMTAPDPVAAAEAVVALAEGLEGRVDDRHSVAGDDERDASASLVVRVPAADLTTMLEGLADVGRVVEQEVQAQDVTADAQDLDARIHALELSVARMEDLLGRATSNADLVAAEQALSERQANLESLRSQRARLAEEVALSTLTIQVDEPGEVPATTAPAPDGFLGGLAVGWSSLVTMLSGAVLVLGVLAPWLAFGGAVAAGCVAVVRWWRRRSGTRAGGPAGAPPVAGAAAPGEDG</sequence>
<evidence type="ECO:0000256" key="1">
    <source>
        <dbReference type="SAM" id="Coils"/>
    </source>
</evidence>
<evidence type="ECO:0000256" key="2">
    <source>
        <dbReference type="SAM" id="MobiDB-lite"/>
    </source>
</evidence>
<feature type="transmembrane region" description="Helical" evidence="3">
    <location>
        <begin position="301"/>
        <end position="325"/>
    </location>
</feature>
<evidence type="ECO:0000313" key="5">
    <source>
        <dbReference type="EMBL" id="GEP67418.1"/>
    </source>
</evidence>
<keyword evidence="1" id="KW-0175">Coiled coil</keyword>
<comment type="caution">
    <text evidence="5">The sequence shown here is derived from an EMBL/GenBank/DDBJ whole genome shotgun (WGS) entry which is preliminary data.</text>
</comment>
<evidence type="ECO:0000313" key="6">
    <source>
        <dbReference type="Proteomes" id="UP000321798"/>
    </source>
</evidence>
<keyword evidence="6" id="KW-1185">Reference proteome</keyword>
<dbReference type="InterPro" id="IPR025645">
    <property type="entry name" value="DUF4349"/>
</dbReference>
<accession>A0A512P885</accession>
<keyword evidence="3" id="KW-0472">Membrane</keyword>
<dbReference type="EMBL" id="BKAL01000001">
    <property type="protein sequence ID" value="GEP67418.1"/>
    <property type="molecule type" value="Genomic_DNA"/>
</dbReference>